<evidence type="ECO:0000313" key="2">
    <source>
        <dbReference type="EMBL" id="QSZ41802.1"/>
    </source>
</evidence>
<accession>A0A975B075</accession>
<dbReference type="KEGG" id="saqt:GJV85_06670"/>
<dbReference type="InterPro" id="IPR036163">
    <property type="entry name" value="HMA_dom_sf"/>
</dbReference>
<name>A0A975B075_9BACT</name>
<sequence>MIQTLEVHNLSCGACASTIRTGLGNAGFTSVKVNILSTPHTVSAEIENDERLELFKKVLRDHGYPLIEDEVIEPDMSKINYA</sequence>
<dbReference type="InterPro" id="IPR006121">
    <property type="entry name" value="HMA_dom"/>
</dbReference>
<dbReference type="GO" id="GO:0046872">
    <property type="term" value="F:metal ion binding"/>
    <property type="evidence" value="ECO:0007669"/>
    <property type="project" value="InterPro"/>
</dbReference>
<protein>
    <recommendedName>
        <fullName evidence="1">HMA domain-containing protein</fullName>
    </recommendedName>
</protein>
<dbReference type="AlphaFoldDB" id="A0A975B075"/>
<organism evidence="2 3">
    <name type="scientific">Sulfurimonas aquatica</name>
    <dbReference type="NCBI Taxonomy" id="2672570"/>
    <lineage>
        <taxon>Bacteria</taxon>
        <taxon>Pseudomonadati</taxon>
        <taxon>Campylobacterota</taxon>
        <taxon>Epsilonproteobacteria</taxon>
        <taxon>Campylobacterales</taxon>
        <taxon>Sulfurimonadaceae</taxon>
        <taxon>Sulfurimonas</taxon>
    </lineage>
</organism>
<dbReference type="SUPFAM" id="SSF55008">
    <property type="entry name" value="HMA, heavy metal-associated domain"/>
    <property type="match status" value="1"/>
</dbReference>
<dbReference type="Pfam" id="PF00403">
    <property type="entry name" value="HMA"/>
    <property type="match status" value="1"/>
</dbReference>
<dbReference type="Gene3D" id="3.30.70.100">
    <property type="match status" value="1"/>
</dbReference>
<keyword evidence="3" id="KW-1185">Reference proteome</keyword>
<dbReference type="EMBL" id="CP046072">
    <property type="protein sequence ID" value="QSZ41802.1"/>
    <property type="molecule type" value="Genomic_DNA"/>
</dbReference>
<dbReference type="CDD" id="cd00371">
    <property type="entry name" value="HMA"/>
    <property type="match status" value="1"/>
</dbReference>
<reference evidence="2" key="1">
    <citation type="submission" date="2019-11" db="EMBL/GenBank/DDBJ databases">
        <authorList>
            <person name="Kojima H."/>
        </authorList>
    </citation>
    <scope>NUCLEOTIDE SEQUENCE</scope>
    <source>
        <strain evidence="2">H1576</strain>
    </source>
</reference>
<feature type="domain" description="HMA" evidence="1">
    <location>
        <begin position="4"/>
        <end position="64"/>
    </location>
</feature>
<dbReference type="RefSeq" id="WP_207563086.1">
    <property type="nucleotide sequence ID" value="NZ_CP046072.1"/>
</dbReference>
<reference evidence="2" key="2">
    <citation type="submission" date="2021-04" db="EMBL/GenBank/DDBJ databases">
        <title>Isolation and characterization of a novel species of the genus Sulfurimonas.</title>
        <authorList>
            <person name="Fukui M."/>
        </authorList>
    </citation>
    <scope>NUCLEOTIDE SEQUENCE</scope>
    <source>
        <strain evidence="2">H1576</strain>
    </source>
</reference>
<gene>
    <name evidence="2" type="ORF">GJV85_06670</name>
</gene>
<evidence type="ECO:0000313" key="3">
    <source>
        <dbReference type="Proteomes" id="UP000671852"/>
    </source>
</evidence>
<evidence type="ECO:0000259" key="1">
    <source>
        <dbReference type="Pfam" id="PF00403"/>
    </source>
</evidence>
<proteinExistence type="predicted"/>
<dbReference type="Proteomes" id="UP000671852">
    <property type="component" value="Chromosome"/>
</dbReference>